<dbReference type="Gene3D" id="3.40.710.10">
    <property type="entry name" value="DD-peptidase/beta-lactamase superfamily"/>
    <property type="match status" value="1"/>
</dbReference>
<evidence type="ECO:0000259" key="1">
    <source>
        <dbReference type="Pfam" id="PF13354"/>
    </source>
</evidence>
<comment type="caution">
    <text evidence="2">The sequence shown here is derived from an EMBL/GenBank/DDBJ whole genome shotgun (WGS) entry which is preliminary data.</text>
</comment>
<dbReference type="InterPro" id="IPR045155">
    <property type="entry name" value="Beta-lactam_cat"/>
</dbReference>
<dbReference type="InterPro" id="IPR012338">
    <property type="entry name" value="Beta-lactam/transpept-like"/>
</dbReference>
<dbReference type="Proteomes" id="UP000600565">
    <property type="component" value="Unassembled WGS sequence"/>
</dbReference>
<evidence type="ECO:0000313" key="2">
    <source>
        <dbReference type="EMBL" id="MBD8033121.1"/>
    </source>
</evidence>
<gene>
    <name evidence="2" type="ORF">H9632_08585</name>
</gene>
<dbReference type="Pfam" id="PF13354">
    <property type="entry name" value="Beta-lactamase2"/>
    <property type="match status" value="1"/>
</dbReference>
<proteinExistence type="predicted"/>
<dbReference type="RefSeq" id="WP_191703700.1">
    <property type="nucleotide sequence ID" value="NZ_JACSPW010000007.1"/>
</dbReference>
<dbReference type="GO" id="GO:0016787">
    <property type="term" value="F:hydrolase activity"/>
    <property type="evidence" value="ECO:0007669"/>
    <property type="project" value="UniProtKB-KW"/>
</dbReference>
<dbReference type="SUPFAM" id="SSF56601">
    <property type="entry name" value="beta-lactamase/transpeptidase-like"/>
    <property type="match status" value="1"/>
</dbReference>
<accession>A0ABR8XMF8</accession>
<evidence type="ECO:0000313" key="3">
    <source>
        <dbReference type="Proteomes" id="UP000600565"/>
    </source>
</evidence>
<name>A0ABR8XMF8_9BACL</name>
<dbReference type="EMBL" id="JACSPW010000007">
    <property type="protein sequence ID" value="MBD8033121.1"/>
    <property type="molecule type" value="Genomic_DNA"/>
</dbReference>
<sequence>MEKVLGKIKELESGEVGIIIYSQVKQDVLLSLNSGLLLPLASAAKVPIAFCIAKLIEERHYKWTDIVEDVTFNPEEDGKEVYPHFQNRDNLSLQDAVEVMIACHDSFVANRIVQFCGGWEMINQKLKSYFNNINITQNPRDLNNKGELSEMLELLRLIYQGYEINPDLWTPVINGLVRQRGDIDGIPSHYLNHMTGGLDNLIVDIGIMGEFSKNPLLFVVGAKGLPNRYKEKLADEIIIDAMKLIYDEYCNQEVHPKTSFKGENDELYSIS</sequence>
<keyword evidence="2" id="KW-0378">Hydrolase</keyword>
<protein>
    <submittedName>
        <fullName evidence="2">Serine hydrolase</fullName>
    </submittedName>
</protein>
<organism evidence="2 3">
    <name type="scientific">Solibacillus merdavium</name>
    <dbReference type="NCBI Taxonomy" id="2762218"/>
    <lineage>
        <taxon>Bacteria</taxon>
        <taxon>Bacillati</taxon>
        <taxon>Bacillota</taxon>
        <taxon>Bacilli</taxon>
        <taxon>Bacillales</taxon>
        <taxon>Caryophanaceae</taxon>
        <taxon>Solibacillus</taxon>
    </lineage>
</organism>
<keyword evidence="3" id="KW-1185">Reference proteome</keyword>
<feature type="domain" description="Beta-lactamase class A catalytic" evidence="1">
    <location>
        <begin position="23"/>
        <end position="220"/>
    </location>
</feature>
<reference evidence="2 3" key="1">
    <citation type="submission" date="2020-08" db="EMBL/GenBank/DDBJ databases">
        <title>A Genomic Blueprint of the Chicken Gut Microbiome.</title>
        <authorList>
            <person name="Gilroy R."/>
            <person name="Ravi A."/>
            <person name="Getino M."/>
            <person name="Pursley I."/>
            <person name="Horton D.L."/>
            <person name="Alikhan N.-F."/>
            <person name="Baker D."/>
            <person name="Gharbi K."/>
            <person name="Hall N."/>
            <person name="Watson M."/>
            <person name="Adriaenssens E.M."/>
            <person name="Foster-Nyarko E."/>
            <person name="Jarju S."/>
            <person name="Secka A."/>
            <person name="Antonio M."/>
            <person name="Oren A."/>
            <person name="Chaudhuri R."/>
            <person name="La Ragione R.M."/>
            <person name="Hildebrand F."/>
            <person name="Pallen M.J."/>
        </authorList>
    </citation>
    <scope>NUCLEOTIDE SEQUENCE [LARGE SCALE GENOMIC DNA]</scope>
    <source>
        <strain evidence="2 3">Sa1YVA6</strain>
    </source>
</reference>